<gene>
    <name evidence="1" type="ORF">PL78_00275</name>
</gene>
<dbReference type="InterPro" id="IPR003458">
    <property type="entry name" value="Phage_T4_Gp38_tail_assem"/>
</dbReference>
<organism evidence="1 2">
    <name type="scientific">Yersinia entomophaga</name>
    <dbReference type="NCBI Taxonomy" id="935293"/>
    <lineage>
        <taxon>Bacteria</taxon>
        <taxon>Pseudomonadati</taxon>
        <taxon>Pseudomonadota</taxon>
        <taxon>Gammaproteobacteria</taxon>
        <taxon>Enterobacterales</taxon>
        <taxon>Yersiniaceae</taxon>
        <taxon>Yersinia</taxon>
    </lineage>
</organism>
<sequence length="140" mass="15668">MSYLFNKKTSRFLAKNMVDDGSYGEIKDSDLIIPTDDEMTIYHATAAPQRKLLGTVKGRPAWVDAPEMTPEEVLVEATSQRSALKAKADSEIEWRQDAVDSGSPEGTEANDLAKWKEYRISLMRLDISTGKSIEWPAMPD</sequence>
<evidence type="ECO:0000313" key="2">
    <source>
        <dbReference type="Proteomes" id="UP000266744"/>
    </source>
</evidence>
<dbReference type="Proteomes" id="UP000266744">
    <property type="component" value="Chromosome"/>
</dbReference>
<reference evidence="2" key="1">
    <citation type="journal article" date="2016" name="Toxins">
        <title>The Draft Genome Sequence of the Yersinia entomophaga Entomopathogenic Type Strain MH96T.</title>
        <authorList>
            <person name="Hurst M.R."/>
            <person name="Beattie A."/>
            <person name="Altermann E."/>
            <person name="Moraga R.M."/>
            <person name="Harper L.A."/>
            <person name="Calder J."/>
            <person name="Laugraud A."/>
        </authorList>
    </citation>
    <scope>NUCLEOTIDE SEQUENCE [LARGE SCALE GENOMIC DNA]</scope>
    <source>
        <strain evidence="2">MH96</strain>
    </source>
</reference>
<keyword evidence="2" id="KW-1185">Reference proteome</keyword>
<protein>
    <recommendedName>
        <fullName evidence="3">Tail fiber assembly protein</fullName>
    </recommendedName>
</protein>
<dbReference type="Pfam" id="PF02413">
    <property type="entry name" value="Caudo_TAP"/>
    <property type="match status" value="1"/>
</dbReference>
<evidence type="ECO:0008006" key="3">
    <source>
        <dbReference type="Google" id="ProtNLM"/>
    </source>
</evidence>
<name>A0ABN4PP01_YERET</name>
<proteinExistence type="predicted"/>
<dbReference type="EMBL" id="CP010029">
    <property type="protein sequence ID" value="ANI28276.1"/>
    <property type="molecule type" value="Genomic_DNA"/>
</dbReference>
<dbReference type="RefSeq" id="WP_064512194.1">
    <property type="nucleotide sequence ID" value="NZ_CP010029.1"/>
</dbReference>
<accession>A0ABN4PP01</accession>
<evidence type="ECO:0000313" key="1">
    <source>
        <dbReference type="EMBL" id="ANI28276.1"/>
    </source>
</evidence>